<feature type="domain" description="HTH gntR-type" evidence="4">
    <location>
        <begin position="10"/>
        <end position="76"/>
    </location>
</feature>
<dbReference type="SUPFAM" id="SSF48008">
    <property type="entry name" value="GntR ligand-binding domain-like"/>
    <property type="match status" value="1"/>
</dbReference>
<dbReference type="InterPro" id="IPR036388">
    <property type="entry name" value="WH-like_DNA-bd_sf"/>
</dbReference>
<dbReference type="SMART" id="SM00895">
    <property type="entry name" value="FCD"/>
    <property type="match status" value="1"/>
</dbReference>
<dbReference type="SMART" id="SM00345">
    <property type="entry name" value="HTH_GNTR"/>
    <property type="match status" value="1"/>
</dbReference>
<dbReference type="Gene3D" id="1.10.10.10">
    <property type="entry name" value="Winged helix-like DNA-binding domain superfamily/Winged helix DNA-binding domain"/>
    <property type="match status" value="1"/>
</dbReference>
<dbReference type="KEGG" id="bgg:CFK41_14695"/>
<evidence type="ECO:0000256" key="2">
    <source>
        <dbReference type="ARBA" id="ARBA00023125"/>
    </source>
</evidence>
<evidence type="ECO:0000256" key="1">
    <source>
        <dbReference type="ARBA" id="ARBA00023015"/>
    </source>
</evidence>
<dbReference type="SUPFAM" id="SSF46785">
    <property type="entry name" value="Winged helix' DNA-binding domain"/>
    <property type="match status" value="1"/>
</dbReference>
<keyword evidence="6" id="KW-1185">Reference proteome</keyword>
<evidence type="ECO:0000259" key="4">
    <source>
        <dbReference type="PROSITE" id="PS50949"/>
    </source>
</evidence>
<proteinExistence type="predicted"/>
<dbReference type="InterPro" id="IPR036390">
    <property type="entry name" value="WH_DNA-bd_sf"/>
</dbReference>
<reference evidence="5 6" key="1">
    <citation type="journal article" date="2014" name="Int. J. Syst. Evol. Microbiol.">
        <title>Brachybacterium ginsengisoli sp. nov., isolated from soil of a ginseng field.</title>
        <authorList>
            <person name="Hoang V.A."/>
            <person name="Kim Y.J."/>
            <person name="Nguyen N.L."/>
            <person name="Yang D.C."/>
        </authorList>
    </citation>
    <scope>NUCLEOTIDE SEQUENCE [LARGE SCALE GENOMIC DNA]</scope>
    <source>
        <strain evidence="5 6">DCY80</strain>
    </source>
</reference>
<evidence type="ECO:0000313" key="5">
    <source>
        <dbReference type="EMBL" id="ATG55887.1"/>
    </source>
</evidence>
<dbReference type="EMBL" id="CP023564">
    <property type="protein sequence ID" value="ATG55887.1"/>
    <property type="molecule type" value="Genomic_DNA"/>
</dbReference>
<dbReference type="PANTHER" id="PTHR43537">
    <property type="entry name" value="TRANSCRIPTIONAL REGULATOR, GNTR FAMILY"/>
    <property type="match status" value="1"/>
</dbReference>
<sequence length="221" mass="25165">MPDTPSIRVGSLGDRLAQNLRIAIIRGDLAPGSRLIEGALASEYDLSRGPVRDALRVLIDEHLVLPERKGYRVRGISEADVDELYGVRGALEALVIRSLSDAEEPIDWTEAERALKRMRQAADVGDWYEFARHDLGFHTSLYRLGPNRRAESMWNRIEPTFAVVLQQTNRQDVDLHPSMHDHAQLLDAVREGRVDDALEYLEEHLNGSRRRMKIALTEPRR</sequence>
<dbReference type="GO" id="GO:0003677">
    <property type="term" value="F:DNA binding"/>
    <property type="evidence" value="ECO:0007669"/>
    <property type="project" value="UniProtKB-KW"/>
</dbReference>
<dbReference type="PANTHER" id="PTHR43537:SF5">
    <property type="entry name" value="UXU OPERON TRANSCRIPTIONAL REGULATOR"/>
    <property type="match status" value="1"/>
</dbReference>
<dbReference type="RefSeq" id="WP_096800347.1">
    <property type="nucleotide sequence ID" value="NZ_CP023564.1"/>
</dbReference>
<keyword evidence="2" id="KW-0238">DNA-binding</keyword>
<name>A0A291H098_9MICO</name>
<dbReference type="GO" id="GO:0003700">
    <property type="term" value="F:DNA-binding transcription factor activity"/>
    <property type="evidence" value="ECO:0007669"/>
    <property type="project" value="InterPro"/>
</dbReference>
<dbReference type="Pfam" id="PF00392">
    <property type="entry name" value="GntR"/>
    <property type="match status" value="1"/>
</dbReference>
<dbReference type="InterPro" id="IPR008920">
    <property type="entry name" value="TF_FadR/GntR_C"/>
</dbReference>
<keyword evidence="3" id="KW-0804">Transcription</keyword>
<dbReference type="PROSITE" id="PS50949">
    <property type="entry name" value="HTH_GNTR"/>
    <property type="match status" value="1"/>
</dbReference>
<dbReference type="Gene3D" id="1.20.120.530">
    <property type="entry name" value="GntR ligand-binding domain-like"/>
    <property type="match status" value="1"/>
</dbReference>
<gene>
    <name evidence="5" type="ORF">CFK41_14695</name>
</gene>
<dbReference type="InterPro" id="IPR000524">
    <property type="entry name" value="Tscrpt_reg_HTH_GntR"/>
</dbReference>
<evidence type="ECO:0000313" key="6">
    <source>
        <dbReference type="Proteomes" id="UP000217889"/>
    </source>
</evidence>
<accession>A0A291H098</accession>
<dbReference type="Pfam" id="PF07729">
    <property type="entry name" value="FCD"/>
    <property type="match status" value="1"/>
</dbReference>
<dbReference type="AlphaFoldDB" id="A0A291H098"/>
<dbReference type="Proteomes" id="UP000217889">
    <property type="component" value="Chromosome"/>
</dbReference>
<dbReference type="InterPro" id="IPR011711">
    <property type="entry name" value="GntR_C"/>
</dbReference>
<protein>
    <submittedName>
        <fullName evidence="5">GntR family transcriptional regulator</fullName>
    </submittedName>
</protein>
<organism evidence="5 6">
    <name type="scientific">Brachybacterium ginsengisoli</name>
    <dbReference type="NCBI Taxonomy" id="1331682"/>
    <lineage>
        <taxon>Bacteria</taxon>
        <taxon>Bacillati</taxon>
        <taxon>Actinomycetota</taxon>
        <taxon>Actinomycetes</taxon>
        <taxon>Micrococcales</taxon>
        <taxon>Dermabacteraceae</taxon>
        <taxon>Brachybacterium</taxon>
    </lineage>
</organism>
<evidence type="ECO:0000256" key="3">
    <source>
        <dbReference type="ARBA" id="ARBA00023163"/>
    </source>
</evidence>
<keyword evidence="1" id="KW-0805">Transcription regulation</keyword>